<feature type="transmembrane region" description="Helical" evidence="5">
    <location>
        <begin position="106"/>
        <end position="124"/>
    </location>
</feature>
<feature type="transmembrane region" description="Helical" evidence="5">
    <location>
        <begin position="176"/>
        <end position="197"/>
    </location>
</feature>
<comment type="similarity">
    <text evidence="5">Belongs to the 4-toluene sulfonate uptake permease (TSUP) (TC 2.A.102) family.</text>
</comment>
<dbReference type="GO" id="GO:0005886">
    <property type="term" value="C:plasma membrane"/>
    <property type="evidence" value="ECO:0007669"/>
    <property type="project" value="UniProtKB-SubCell"/>
</dbReference>
<evidence type="ECO:0000256" key="2">
    <source>
        <dbReference type="ARBA" id="ARBA00022692"/>
    </source>
</evidence>
<evidence type="ECO:0000256" key="5">
    <source>
        <dbReference type="RuleBase" id="RU363041"/>
    </source>
</evidence>
<sequence>MTIFLMFLLLGSIAGILAGLLGVGGGLVIVPMLTFAFTIEGIPHEHILHMALGTSMASIIFTAISSLRAHNRRGAVIWKIVTRITPGILAGTFFGSWIAAQLSTNFLKVFFSLFLLFVGTQMLLDMKPKATREIPGNAGMFGAGGIIGIFSSLVGIGGGTLSVPFMLYHNVTLHRAIGTSAAIGLPIAIAGTLGYITNGFGVNGLPSGSFGYIHLTGLCGVAMASICTAPLGARLAHSLPVKNLKKIFAILLYGVGLKMLIGAL</sequence>
<evidence type="ECO:0000256" key="4">
    <source>
        <dbReference type="ARBA" id="ARBA00023136"/>
    </source>
</evidence>
<accession>A0A1M7Y9M9</accession>
<name>A0A1M7Y9M9_9BACT</name>
<dbReference type="PANTHER" id="PTHR43483:SF3">
    <property type="entry name" value="MEMBRANE TRANSPORTER PROTEIN HI_0806-RELATED"/>
    <property type="match status" value="1"/>
</dbReference>
<keyword evidence="2 5" id="KW-0812">Transmembrane</keyword>
<feature type="transmembrane region" description="Helical" evidence="5">
    <location>
        <begin position="244"/>
        <end position="261"/>
    </location>
</feature>
<gene>
    <name evidence="6" type="ORF">SAMN02745220_02797</name>
</gene>
<organism evidence="6 7">
    <name type="scientific">Desulfopila aestuarii DSM 18488</name>
    <dbReference type="NCBI Taxonomy" id="1121416"/>
    <lineage>
        <taxon>Bacteria</taxon>
        <taxon>Pseudomonadati</taxon>
        <taxon>Thermodesulfobacteriota</taxon>
        <taxon>Desulfobulbia</taxon>
        <taxon>Desulfobulbales</taxon>
        <taxon>Desulfocapsaceae</taxon>
        <taxon>Desulfopila</taxon>
    </lineage>
</organism>
<dbReference type="EMBL" id="FRFE01000013">
    <property type="protein sequence ID" value="SHO49320.1"/>
    <property type="molecule type" value="Genomic_DNA"/>
</dbReference>
<evidence type="ECO:0000256" key="1">
    <source>
        <dbReference type="ARBA" id="ARBA00004141"/>
    </source>
</evidence>
<dbReference type="InterPro" id="IPR002781">
    <property type="entry name" value="TM_pro_TauE-like"/>
</dbReference>
<evidence type="ECO:0000313" key="6">
    <source>
        <dbReference type="EMBL" id="SHO49320.1"/>
    </source>
</evidence>
<dbReference type="Pfam" id="PF01925">
    <property type="entry name" value="TauE"/>
    <property type="match status" value="1"/>
</dbReference>
<dbReference type="STRING" id="1121416.SAMN02745220_02797"/>
<keyword evidence="3 5" id="KW-1133">Transmembrane helix</keyword>
<keyword evidence="5" id="KW-1003">Cell membrane</keyword>
<proteinExistence type="inferred from homology"/>
<dbReference type="RefSeq" id="WP_073614092.1">
    <property type="nucleotide sequence ID" value="NZ_FRFE01000013.1"/>
</dbReference>
<feature type="transmembrane region" description="Helical" evidence="5">
    <location>
        <begin position="46"/>
        <end position="64"/>
    </location>
</feature>
<dbReference type="AlphaFoldDB" id="A0A1M7Y9M9"/>
<evidence type="ECO:0000256" key="3">
    <source>
        <dbReference type="ARBA" id="ARBA00022989"/>
    </source>
</evidence>
<comment type="subcellular location">
    <subcellularLocation>
        <location evidence="5">Cell membrane</location>
        <topology evidence="5">Multi-pass membrane protein</topology>
    </subcellularLocation>
    <subcellularLocation>
        <location evidence="1">Membrane</location>
        <topology evidence="1">Multi-pass membrane protein</topology>
    </subcellularLocation>
</comment>
<dbReference type="OrthoDB" id="457670at2"/>
<evidence type="ECO:0000313" key="7">
    <source>
        <dbReference type="Proteomes" id="UP000184603"/>
    </source>
</evidence>
<feature type="transmembrane region" description="Helical" evidence="5">
    <location>
        <begin position="209"/>
        <end position="232"/>
    </location>
</feature>
<keyword evidence="7" id="KW-1185">Reference proteome</keyword>
<reference evidence="6 7" key="1">
    <citation type="submission" date="2016-12" db="EMBL/GenBank/DDBJ databases">
        <authorList>
            <person name="Song W.-J."/>
            <person name="Kurnit D.M."/>
        </authorList>
    </citation>
    <scope>NUCLEOTIDE SEQUENCE [LARGE SCALE GENOMIC DNA]</scope>
    <source>
        <strain evidence="6 7">DSM 18488</strain>
    </source>
</reference>
<dbReference type="PANTHER" id="PTHR43483">
    <property type="entry name" value="MEMBRANE TRANSPORTER PROTEIN HI_0806-RELATED"/>
    <property type="match status" value="1"/>
</dbReference>
<feature type="transmembrane region" description="Helical" evidence="5">
    <location>
        <begin position="136"/>
        <end position="156"/>
    </location>
</feature>
<dbReference type="Proteomes" id="UP000184603">
    <property type="component" value="Unassembled WGS sequence"/>
</dbReference>
<keyword evidence="4 5" id="KW-0472">Membrane</keyword>
<protein>
    <recommendedName>
        <fullName evidence="5">Probable membrane transporter protein</fullName>
    </recommendedName>
</protein>